<evidence type="ECO:0000313" key="2">
    <source>
        <dbReference type="Proteomes" id="UP001519460"/>
    </source>
</evidence>
<reference evidence="1 2" key="1">
    <citation type="journal article" date="2023" name="Sci. Data">
        <title>Genome assembly of the Korean intertidal mud-creeper Batillaria attramentaria.</title>
        <authorList>
            <person name="Patra A.K."/>
            <person name="Ho P.T."/>
            <person name="Jun S."/>
            <person name="Lee S.J."/>
            <person name="Kim Y."/>
            <person name="Won Y.J."/>
        </authorList>
    </citation>
    <scope>NUCLEOTIDE SEQUENCE [LARGE SCALE GENOMIC DNA]</scope>
    <source>
        <strain evidence="1">Wonlab-2016</strain>
    </source>
</reference>
<keyword evidence="2" id="KW-1185">Reference proteome</keyword>
<name>A0ABD0LRW3_9CAEN</name>
<proteinExistence type="predicted"/>
<evidence type="ECO:0000313" key="1">
    <source>
        <dbReference type="EMBL" id="KAK7502289.1"/>
    </source>
</evidence>
<gene>
    <name evidence="1" type="ORF">BaRGS_00006242</name>
</gene>
<sequence length="149" mass="17117">MSVHVDVGVRVNGCWFHQITFFVSRFLQFCGNYNNCGCFVSVQLLNFHLTHSQILGNSEKGLQGKKWGEERQKLTAHDRAEYKERAEDAGRLNVRSTMIKVHKMISCKNLHAFELSLVLLFGLVHMLKMNKSPFHWIQPVLPGACSRKD</sequence>
<protein>
    <submittedName>
        <fullName evidence="1">Uncharacterized protein</fullName>
    </submittedName>
</protein>
<dbReference type="Proteomes" id="UP001519460">
    <property type="component" value="Unassembled WGS sequence"/>
</dbReference>
<comment type="caution">
    <text evidence="1">The sequence shown here is derived from an EMBL/GenBank/DDBJ whole genome shotgun (WGS) entry which is preliminary data.</text>
</comment>
<dbReference type="EMBL" id="JACVVK020000026">
    <property type="protein sequence ID" value="KAK7502289.1"/>
    <property type="molecule type" value="Genomic_DNA"/>
</dbReference>
<dbReference type="AlphaFoldDB" id="A0ABD0LRW3"/>
<accession>A0ABD0LRW3</accession>
<organism evidence="1 2">
    <name type="scientific">Batillaria attramentaria</name>
    <dbReference type="NCBI Taxonomy" id="370345"/>
    <lineage>
        <taxon>Eukaryota</taxon>
        <taxon>Metazoa</taxon>
        <taxon>Spiralia</taxon>
        <taxon>Lophotrochozoa</taxon>
        <taxon>Mollusca</taxon>
        <taxon>Gastropoda</taxon>
        <taxon>Caenogastropoda</taxon>
        <taxon>Sorbeoconcha</taxon>
        <taxon>Cerithioidea</taxon>
        <taxon>Batillariidae</taxon>
        <taxon>Batillaria</taxon>
    </lineage>
</organism>